<dbReference type="EMBL" id="CALNXK010000040">
    <property type="protein sequence ID" value="CAH3124930.1"/>
    <property type="molecule type" value="Genomic_DNA"/>
</dbReference>
<comment type="caution">
    <text evidence="3">The sequence shown here is derived from an EMBL/GenBank/DDBJ whole genome shotgun (WGS) entry which is preliminary data.</text>
</comment>
<protein>
    <recommendedName>
        <fullName evidence="2">COR domain-containing protein</fullName>
    </recommendedName>
</protein>
<evidence type="ECO:0000313" key="4">
    <source>
        <dbReference type="Proteomes" id="UP001159405"/>
    </source>
</evidence>
<dbReference type="Proteomes" id="UP001159405">
    <property type="component" value="Unassembled WGS sequence"/>
</dbReference>
<name>A0ABN8NWH5_9CNID</name>
<feature type="domain" description="COR" evidence="2">
    <location>
        <begin position="119"/>
        <end position="288"/>
    </location>
</feature>
<proteinExistence type="predicted"/>
<organism evidence="3 4">
    <name type="scientific">Porites lobata</name>
    <dbReference type="NCBI Taxonomy" id="104759"/>
    <lineage>
        <taxon>Eukaryota</taxon>
        <taxon>Metazoa</taxon>
        <taxon>Cnidaria</taxon>
        <taxon>Anthozoa</taxon>
        <taxon>Hexacorallia</taxon>
        <taxon>Scleractinia</taxon>
        <taxon>Fungiina</taxon>
        <taxon>Poritidae</taxon>
        <taxon>Porites</taxon>
    </lineage>
</organism>
<gene>
    <name evidence="3" type="ORF">PLOB_00031486</name>
</gene>
<evidence type="ECO:0000259" key="2">
    <source>
        <dbReference type="Pfam" id="PF16095"/>
    </source>
</evidence>
<evidence type="ECO:0000256" key="1">
    <source>
        <dbReference type="ARBA" id="ARBA00022737"/>
    </source>
</evidence>
<reference evidence="3 4" key="1">
    <citation type="submission" date="2022-05" db="EMBL/GenBank/DDBJ databases">
        <authorList>
            <consortium name="Genoscope - CEA"/>
            <person name="William W."/>
        </authorList>
    </citation>
    <scope>NUCLEOTIDE SEQUENCE [LARGE SCALE GENOMIC DNA]</scope>
</reference>
<accession>A0ABN8NWH5</accession>
<dbReference type="Gene3D" id="1.10.10.10">
    <property type="entry name" value="Winged helix-like DNA-binding domain superfamily/Winged helix DNA-binding domain"/>
    <property type="match status" value="1"/>
</dbReference>
<keyword evidence="4" id="KW-1185">Reference proteome</keyword>
<dbReference type="Pfam" id="PF16095">
    <property type="entry name" value="COR-A"/>
    <property type="match status" value="1"/>
</dbReference>
<dbReference type="InterPro" id="IPR036388">
    <property type="entry name" value="WH-like_DNA-bd_sf"/>
</dbReference>
<sequence length="471" mass="54959">MTDFTAKNFSGIEAECNRLEWWFETHCSHVPPNIPIFLVGTQRGDMDRNNIKRLDEHLKRCLWRTYCDQLVVNDTEGLIFFPIENSKGKEESGVQVLQEKITTVAKEKKVKETFGRAIPLSWVRVQDAIINLKEQNGTKFCLRLEEFSNVLDNFDNLSSTNWSKETLQYFHETGLVIYLERDQDLDLSNWILLKPEIVVDIIIQLVTPPLPINQERGLRHDWNLLKEKGLLTKSLLENIISNVKENVEAMTSFLEEYDLICPLANSRVNMFRVCEGKEQPTHFVPSLLPMASERDTPIWHDDNTDKKCYVFFTKFLPQPLFHHLLSRAHKLTRVEFPNGHTVLFRDAGRFWLTAWQPYSLKLMKEEKMIEVTFRCRENDEVRPSDVLCHVFSMVYGICKTNFPFVSFHCGPACPSSNCPGHQPNYVSQSVGEEQVPRQHVFNVMPGRQGDRIPFMYCEDHSFERELNEWIP</sequence>
<evidence type="ECO:0000313" key="3">
    <source>
        <dbReference type="EMBL" id="CAH3124930.1"/>
    </source>
</evidence>
<dbReference type="InterPro" id="IPR032171">
    <property type="entry name" value="COR-A"/>
</dbReference>
<keyword evidence="1" id="KW-0677">Repeat</keyword>